<evidence type="ECO:0000313" key="5">
    <source>
        <dbReference type="Proteomes" id="UP000287651"/>
    </source>
</evidence>
<evidence type="ECO:0000256" key="1">
    <source>
        <dbReference type="SAM" id="MobiDB-lite"/>
    </source>
</evidence>
<sequence>MVCTILASAWTWLVRPRKASAMTMSGTGFDAGEGNPGSVIILQKRLGVGTAAATSSVDRGWSGSTWRSVPESMNGRSGDMGPPSSAKNDRGESGACLMSSDSELSSGGRLLEWWSPGEEGALQFGSTADSCKKVGLGAFIVGVVDRSYLITLLLLWLTMLSYSFTMLAVLAMRRLQVGGADLTCVRSAVRLLAPPHTSVRPVARVGSASSAGQLSEGVLRVAIGPRDGRGTPTPARRRPTWHTLCHYTSLVTLFPVGVAAPTWHTCIDRYLHVPHRSPLPFCLYPFRHDQEKRRRRGNAGFRCGFPSNLTIIYRFGAVKLRELVVVT</sequence>
<evidence type="ECO:0008006" key="6">
    <source>
        <dbReference type="Google" id="ProtNLM"/>
    </source>
</evidence>
<dbReference type="AlphaFoldDB" id="A0A426X8D8"/>
<accession>A0A426X8D8</accession>
<keyword evidence="2" id="KW-0472">Membrane</keyword>
<feature type="transmembrane region" description="Helical" evidence="2">
    <location>
        <begin position="148"/>
        <end position="170"/>
    </location>
</feature>
<keyword evidence="2" id="KW-0812">Transmembrane</keyword>
<evidence type="ECO:0000256" key="2">
    <source>
        <dbReference type="SAM" id="Phobius"/>
    </source>
</evidence>
<organism evidence="4 5">
    <name type="scientific">Ensete ventricosum</name>
    <name type="common">Abyssinian banana</name>
    <name type="synonym">Musa ensete</name>
    <dbReference type="NCBI Taxonomy" id="4639"/>
    <lineage>
        <taxon>Eukaryota</taxon>
        <taxon>Viridiplantae</taxon>
        <taxon>Streptophyta</taxon>
        <taxon>Embryophyta</taxon>
        <taxon>Tracheophyta</taxon>
        <taxon>Spermatophyta</taxon>
        <taxon>Magnoliopsida</taxon>
        <taxon>Liliopsida</taxon>
        <taxon>Zingiberales</taxon>
        <taxon>Musaceae</taxon>
        <taxon>Ensete</taxon>
    </lineage>
</organism>
<dbReference type="EMBL" id="AMZH03024595">
    <property type="protein sequence ID" value="RRT35739.1"/>
    <property type="molecule type" value="Genomic_DNA"/>
</dbReference>
<dbReference type="Proteomes" id="UP000287651">
    <property type="component" value="Unassembled WGS sequence"/>
</dbReference>
<protein>
    <recommendedName>
        <fullName evidence="6">Amino acid transporter transmembrane domain-containing protein</fullName>
    </recommendedName>
</protein>
<keyword evidence="2" id="KW-1133">Transmembrane helix</keyword>
<gene>
    <name evidence="4" type="ORF">B296_00052113</name>
</gene>
<name>A0A426X8D8_ENSVE</name>
<proteinExistence type="predicted"/>
<keyword evidence="3" id="KW-0732">Signal</keyword>
<evidence type="ECO:0000256" key="3">
    <source>
        <dbReference type="SAM" id="SignalP"/>
    </source>
</evidence>
<feature type="region of interest" description="Disordered" evidence="1">
    <location>
        <begin position="61"/>
        <end position="103"/>
    </location>
</feature>
<feature type="signal peptide" evidence="3">
    <location>
        <begin position="1"/>
        <end position="21"/>
    </location>
</feature>
<feature type="chain" id="PRO_5019570873" description="Amino acid transporter transmembrane domain-containing protein" evidence="3">
    <location>
        <begin position="22"/>
        <end position="327"/>
    </location>
</feature>
<reference evidence="4 5" key="1">
    <citation type="journal article" date="2014" name="Agronomy (Basel)">
        <title>A Draft Genome Sequence for Ensete ventricosum, the Drought-Tolerant Tree Against Hunger.</title>
        <authorList>
            <person name="Harrison J."/>
            <person name="Moore K.A."/>
            <person name="Paszkiewicz K."/>
            <person name="Jones T."/>
            <person name="Grant M."/>
            <person name="Ambacheew D."/>
            <person name="Muzemil S."/>
            <person name="Studholme D.J."/>
        </authorList>
    </citation>
    <scope>NUCLEOTIDE SEQUENCE [LARGE SCALE GENOMIC DNA]</scope>
</reference>
<evidence type="ECO:0000313" key="4">
    <source>
        <dbReference type="EMBL" id="RRT35739.1"/>
    </source>
</evidence>
<comment type="caution">
    <text evidence="4">The sequence shown here is derived from an EMBL/GenBank/DDBJ whole genome shotgun (WGS) entry which is preliminary data.</text>
</comment>